<dbReference type="InterPro" id="IPR002110">
    <property type="entry name" value="Ankyrin_rpt"/>
</dbReference>
<dbReference type="EMBL" id="CAMXCT020006828">
    <property type="protein sequence ID" value="CAL1174091.1"/>
    <property type="molecule type" value="Genomic_DNA"/>
</dbReference>
<accession>A0A9P1GSY1</accession>
<sequence length="62" mass="6845">MLAVEEGHLDVARLLLDKGALPWCKDETGFTAKDRCDKSIQSDLTQLLLIGGHRVESPVVRV</sequence>
<dbReference type="SUPFAM" id="SSF48403">
    <property type="entry name" value="Ankyrin repeat"/>
    <property type="match status" value="1"/>
</dbReference>
<evidence type="ECO:0000313" key="2">
    <source>
        <dbReference type="EMBL" id="CAL1174091.1"/>
    </source>
</evidence>
<evidence type="ECO:0000313" key="3">
    <source>
        <dbReference type="EMBL" id="CAL4808028.1"/>
    </source>
</evidence>
<dbReference type="Proteomes" id="UP001152797">
    <property type="component" value="Unassembled WGS sequence"/>
</dbReference>
<evidence type="ECO:0000313" key="1">
    <source>
        <dbReference type="EMBL" id="CAI4020716.1"/>
    </source>
</evidence>
<dbReference type="OrthoDB" id="165382at2759"/>
<keyword evidence="4" id="KW-1185">Reference proteome</keyword>
<reference evidence="1" key="1">
    <citation type="submission" date="2022-10" db="EMBL/GenBank/DDBJ databases">
        <authorList>
            <person name="Chen Y."/>
            <person name="Dougan E. K."/>
            <person name="Chan C."/>
            <person name="Rhodes N."/>
            <person name="Thang M."/>
        </authorList>
    </citation>
    <scope>NUCLEOTIDE SEQUENCE</scope>
</reference>
<organism evidence="1">
    <name type="scientific">Cladocopium goreaui</name>
    <dbReference type="NCBI Taxonomy" id="2562237"/>
    <lineage>
        <taxon>Eukaryota</taxon>
        <taxon>Sar</taxon>
        <taxon>Alveolata</taxon>
        <taxon>Dinophyceae</taxon>
        <taxon>Suessiales</taxon>
        <taxon>Symbiodiniaceae</taxon>
        <taxon>Cladocopium</taxon>
    </lineage>
</organism>
<dbReference type="EMBL" id="CAMXCT030006828">
    <property type="protein sequence ID" value="CAL4808028.1"/>
    <property type="molecule type" value="Genomic_DNA"/>
</dbReference>
<name>A0A9P1GSY1_9DINO</name>
<dbReference type="InterPro" id="IPR036770">
    <property type="entry name" value="Ankyrin_rpt-contain_sf"/>
</dbReference>
<dbReference type="Gene3D" id="1.25.40.20">
    <property type="entry name" value="Ankyrin repeat-containing domain"/>
    <property type="match status" value="1"/>
</dbReference>
<dbReference type="AlphaFoldDB" id="A0A9P1GSY1"/>
<evidence type="ECO:0000313" key="4">
    <source>
        <dbReference type="Proteomes" id="UP001152797"/>
    </source>
</evidence>
<reference evidence="2" key="2">
    <citation type="submission" date="2024-04" db="EMBL/GenBank/DDBJ databases">
        <authorList>
            <person name="Chen Y."/>
            <person name="Shah S."/>
            <person name="Dougan E. K."/>
            <person name="Thang M."/>
            <person name="Chan C."/>
        </authorList>
    </citation>
    <scope>NUCLEOTIDE SEQUENCE [LARGE SCALE GENOMIC DNA]</scope>
</reference>
<protein>
    <submittedName>
        <fullName evidence="3">Myotrophin</fullName>
    </submittedName>
</protein>
<gene>
    <name evidence="1" type="ORF">C1SCF055_LOCUS45107</name>
</gene>
<comment type="caution">
    <text evidence="1">The sequence shown here is derived from an EMBL/GenBank/DDBJ whole genome shotgun (WGS) entry which is preliminary data.</text>
</comment>
<dbReference type="Pfam" id="PF13637">
    <property type="entry name" value="Ank_4"/>
    <property type="match status" value="1"/>
</dbReference>
<proteinExistence type="predicted"/>
<dbReference type="EMBL" id="CAMXCT010006828">
    <property type="protein sequence ID" value="CAI4020716.1"/>
    <property type="molecule type" value="Genomic_DNA"/>
</dbReference>